<comment type="caution">
    <text evidence="2">The sequence shown here is derived from an EMBL/GenBank/DDBJ whole genome shotgun (WGS) entry which is preliminary data.</text>
</comment>
<accession>A0A200HYL0</accession>
<evidence type="ECO:0000313" key="2">
    <source>
        <dbReference type="EMBL" id="OUZ17808.1"/>
    </source>
</evidence>
<keyword evidence="1" id="KW-0079">Bacteriocin immunity</keyword>
<dbReference type="GO" id="GO:0030153">
    <property type="term" value="P:bacteriocin immunity"/>
    <property type="evidence" value="ECO:0007669"/>
    <property type="project" value="UniProtKB-KW"/>
</dbReference>
<dbReference type="SUPFAM" id="SSF109797">
    <property type="entry name" value="Bacteriocin immunity protein-like"/>
    <property type="match status" value="1"/>
</dbReference>
<organism evidence="2 3">
    <name type="scientific">Enterococcus cecorum</name>
    <dbReference type="NCBI Taxonomy" id="44008"/>
    <lineage>
        <taxon>Bacteria</taxon>
        <taxon>Bacillati</taxon>
        <taxon>Bacillota</taxon>
        <taxon>Bacilli</taxon>
        <taxon>Lactobacillales</taxon>
        <taxon>Enterococcaceae</taxon>
        <taxon>Enterococcus</taxon>
    </lineage>
</organism>
<evidence type="ECO:0008006" key="4">
    <source>
        <dbReference type="Google" id="ProtNLM"/>
    </source>
</evidence>
<dbReference type="Proteomes" id="UP000196503">
    <property type="component" value="Unassembled WGS sequence"/>
</dbReference>
<reference evidence="2 3" key="1">
    <citation type="submission" date="2017-05" db="EMBL/GenBank/DDBJ databases">
        <title>The Genome Sequence of Enterococcus faecium 2D5_DIV0622.</title>
        <authorList>
            <consortium name="The Broad Institute Genomics Platform"/>
            <consortium name="The Broad Institute Genomic Center for Infectious Diseases"/>
            <person name="Earl A."/>
            <person name="Manson A."/>
            <person name="Schwartman J."/>
            <person name="Gilmore M."/>
            <person name="Abouelleil A."/>
            <person name="Cao P."/>
            <person name="Chapman S."/>
            <person name="Cusick C."/>
            <person name="Shea T."/>
            <person name="Young S."/>
            <person name="Neafsey D."/>
            <person name="Nusbaum C."/>
            <person name="Birren B."/>
        </authorList>
    </citation>
    <scope>NUCLEOTIDE SEQUENCE [LARGE SCALE GENOMIC DNA]</scope>
    <source>
        <strain evidence="2 3">2D5_DIV0622</strain>
    </source>
</reference>
<dbReference type="Pfam" id="PF08951">
    <property type="entry name" value="EntA_Immun"/>
    <property type="match status" value="1"/>
</dbReference>
<evidence type="ECO:0000313" key="3">
    <source>
        <dbReference type="Proteomes" id="UP000196503"/>
    </source>
</evidence>
<dbReference type="Gene3D" id="1.20.1440.50">
    <property type="entry name" value="Ta0600-like"/>
    <property type="match status" value="1"/>
</dbReference>
<dbReference type="InterPro" id="IPR015046">
    <property type="entry name" value="LciA_Immunity-like"/>
</dbReference>
<dbReference type="InterPro" id="IPR023130">
    <property type="entry name" value="Ta0600-like_sf"/>
</dbReference>
<proteinExistence type="predicted"/>
<dbReference type="EMBL" id="NIBL01000002">
    <property type="protein sequence ID" value="OUZ17808.1"/>
    <property type="molecule type" value="Genomic_DNA"/>
</dbReference>
<evidence type="ECO:0000256" key="1">
    <source>
        <dbReference type="ARBA" id="ARBA00023025"/>
    </source>
</evidence>
<dbReference type="AlphaFoldDB" id="A0A200HYL0"/>
<sequence length="117" mass="13631">MMEVSAVKEKVHELYNLLIAHTKEEQATSWLDITDCLLQVYKKIDTNPSPPVFISKLVNYIYLTAVDARLHFTPQEEGLINELNHYANEAGINRQYRANAVDKSQFYDLTEYLPIRR</sequence>
<name>A0A200HYL0_9ENTE</name>
<gene>
    <name evidence="2" type="ORF">A5869_001280</name>
</gene>
<protein>
    <recommendedName>
        <fullName evidence="4">Bacteriocin immunity protein</fullName>
    </recommendedName>
</protein>